<dbReference type="OrthoDB" id="976443at2"/>
<dbReference type="Gene3D" id="3.40.50.1460">
    <property type="match status" value="1"/>
</dbReference>
<dbReference type="Proteomes" id="UP000319267">
    <property type="component" value="Unassembled WGS sequence"/>
</dbReference>
<proteinExistence type="predicted"/>
<keyword evidence="5" id="KW-1185">Reference proteome</keyword>
<dbReference type="AlphaFoldDB" id="A0A521B6C4"/>
<name>A0A521B6C4_9FLAO</name>
<dbReference type="EMBL" id="FXTQ01000001">
    <property type="protein sequence ID" value="SMO42658.1"/>
    <property type="molecule type" value="Genomic_DNA"/>
</dbReference>
<evidence type="ECO:0000256" key="1">
    <source>
        <dbReference type="SAM" id="Coils"/>
    </source>
</evidence>
<dbReference type="Gene3D" id="4.10.860.10">
    <property type="entry name" value="UVR domain"/>
    <property type="match status" value="1"/>
</dbReference>
<accession>A0A521B6C4</accession>
<feature type="domain" description="UVR" evidence="3">
    <location>
        <begin position="271"/>
        <end position="303"/>
    </location>
</feature>
<evidence type="ECO:0000313" key="4">
    <source>
        <dbReference type="EMBL" id="SMO42658.1"/>
    </source>
</evidence>
<protein>
    <submittedName>
        <fullName evidence="4">UvrB/uvrC motif-containing protein</fullName>
    </submittedName>
</protein>
<evidence type="ECO:0000259" key="2">
    <source>
        <dbReference type="Pfam" id="PF00656"/>
    </source>
</evidence>
<sequence length="481" mass="56076">MKINRIIAIAVNEYDNVELNKIENAKRDVSEIISVLNEKYIFEDVEFLFDKTDTTRKSIFNKLNLIFTNALEDENILLIYAGHGEYNDVLKTSYWQPSDCDPQDISTWINIGEIMAFINASQAFHIAIISDSCFSGAIFENPNRGGGVQAFEKRKSRLALTSGGVEMVSDGAKGHNSPFAENLIKHLSENGQATLPFSVLSNNLIISFNLDRVQTPMFGALNNVGHEGGSFIFKLKGLETEKHENTNDYLKLRLGNLFIKVADEHRSLISKITLINKEKHELVRIQKYEQAMKLRDEEKRIEDLIHDSTPSYINQMFLKVEVSKRQTEIIKKIERKVDEFYEEYRSKESKINTALQHLEHEFLQEYKEIKPQDRKSLQAMAEREAEFFDFLNPARDFFNSQKSIFIQHYLKDILSLYEYFLQVKAESRIIFLEEKKTALFAILLQIYELEVKMLYRWYSDEIDELMALKKIDIDLLNWLRN</sequence>
<feature type="coiled-coil region" evidence="1">
    <location>
        <begin position="330"/>
        <end position="361"/>
    </location>
</feature>
<dbReference type="InterPro" id="IPR001943">
    <property type="entry name" value="UVR_dom"/>
</dbReference>
<evidence type="ECO:0000259" key="3">
    <source>
        <dbReference type="Pfam" id="PF02151"/>
    </source>
</evidence>
<dbReference type="Pfam" id="PF02151">
    <property type="entry name" value="UVR"/>
    <property type="match status" value="1"/>
</dbReference>
<dbReference type="Pfam" id="PF00656">
    <property type="entry name" value="Peptidase_C14"/>
    <property type="match status" value="1"/>
</dbReference>
<evidence type="ECO:0000313" key="5">
    <source>
        <dbReference type="Proteomes" id="UP000319267"/>
    </source>
</evidence>
<dbReference type="GO" id="GO:0006508">
    <property type="term" value="P:proteolysis"/>
    <property type="evidence" value="ECO:0007669"/>
    <property type="project" value="InterPro"/>
</dbReference>
<feature type="domain" description="Peptidase C14 caspase" evidence="2">
    <location>
        <begin position="8"/>
        <end position="192"/>
    </location>
</feature>
<keyword evidence="1" id="KW-0175">Coiled coil</keyword>
<organism evidence="4 5">
    <name type="scientific">Flavobacterium nitrogenifigens</name>
    <dbReference type="NCBI Taxonomy" id="1617283"/>
    <lineage>
        <taxon>Bacteria</taxon>
        <taxon>Pseudomonadati</taxon>
        <taxon>Bacteroidota</taxon>
        <taxon>Flavobacteriia</taxon>
        <taxon>Flavobacteriales</taxon>
        <taxon>Flavobacteriaceae</taxon>
        <taxon>Flavobacterium</taxon>
    </lineage>
</organism>
<reference evidence="4 5" key="1">
    <citation type="submission" date="2017-05" db="EMBL/GenBank/DDBJ databases">
        <authorList>
            <person name="Varghese N."/>
            <person name="Submissions S."/>
        </authorList>
    </citation>
    <scope>NUCLEOTIDE SEQUENCE [LARGE SCALE GENOMIC DNA]</scope>
    <source>
        <strain evidence="4 5">DSM 29982</strain>
    </source>
</reference>
<dbReference type="InterPro" id="IPR011600">
    <property type="entry name" value="Pept_C14_caspase"/>
</dbReference>
<dbReference type="SUPFAM" id="SSF52129">
    <property type="entry name" value="Caspase-like"/>
    <property type="match status" value="1"/>
</dbReference>
<gene>
    <name evidence="4" type="ORF">SAMN06265220_101691</name>
</gene>
<dbReference type="GO" id="GO:0004197">
    <property type="term" value="F:cysteine-type endopeptidase activity"/>
    <property type="evidence" value="ECO:0007669"/>
    <property type="project" value="InterPro"/>
</dbReference>
<dbReference type="InterPro" id="IPR029030">
    <property type="entry name" value="Caspase-like_dom_sf"/>
</dbReference>
<dbReference type="RefSeq" id="WP_111377004.1">
    <property type="nucleotide sequence ID" value="NZ_FXTQ01000001.1"/>
</dbReference>